<organism evidence="4">
    <name type="scientific">marine sediment metagenome</name>
    <dbReference type="NCBI Taxonomy" id="412755"/>
    <lineage>
        <taxon>unclassified sequences</taxon>
        <taxon>metagenomes</taxon>
        <taxon>ecological metagenomes</taxon>
    </lineage>
</organism>
<sequence>ITELKRHLPPVGYVVKPEVADWIVSDALVGVINEGTGKRAKLDKWQVFGKTGTANIAKSNERGYSDSDYVASFIAGAPAEDPGVVVLVSIRKPNKKLGKGYTGGVVASPVAGKIIEKTLNYLENRFARAHF</sequence>
<comment type="subcellular location">
    <subcellularLocation>
        <location evidence="1">Membrane</location>
    </subcellularLocation>
</comment>
<evidence type="ECO:0000313" key="4">
    <source>
        <dbReference type="EMBL" id="GAF68819.1"/>
    </source>
</evidence>
<evidence type="ECO:0000256" key="1">
    <source>
        <dbReference type="ARBA" id="ARBA00004370"/>
    </source>
</evidence>
<keyword evidence="2" id="KW-0472">Membrane</keyword>
<name>X0RIZ9_9ZZZZ</name>
<dbReference type="InterPro" id="IPR050515">
    <property type="entry name" value="Beta-lactam/transpept"/>
</dbReference>
<dbReference type="InterPro" id="IPR012338">
    <property type="entry name" value="Beta-lactam/transpept-like"/>
</dbReference>
<dbReference type="GO" id="GO:0071555">
    <property type="term" value="P:cell wall organization"/>
    <property type="evidence" value="ECO:0007669"/>
    <property type="project" value="TreeGrafter"/>
</dbReference>
<proteinExistence type="predicted"/>
<dbReference type="GO" id="GO:0005886">
    <property type="term" value="C:plasma membrane"/>
    <property type="evidence" value="ECO:0007669"/>
    <property type="project" value="TreeGrafter"/>
</dbReference>
<evidence type="ECO:0000259" key="3">
    <source>
        <dbReference type="Pfam" id="PF00905"/>
    </source>
</evidence>
<feature type="non-terminal residue" evidence="4">
    <location>
        <position position="1"/>
    </location>
</feature>
<evidence type="ECO:0000256" key="2">
    <source>
        <dbReference type="ARBA" id="ARBA00023136"/>
    </source>
</evidence>
<reference evidence="4" key="1">
    <citation type="journal article" date="2014" name="Front. Microbiol.">
        <title>High frequency of phylogenetically diverse reductive dehalogenase-homologous genes in deep subseafloor sedimentary metagenomes.</title>
        <authorList>
            <person name="Kawai M."/>
            <person name="Futagami T."/>
            <person name="Toyoda A."/>
            <person name="Takaki Y."/>
            <person name="Nishi S."/>
            <person name="Hori S."/>
            <person name="Arai W."/>
            <person name="Tsubouchi T."/>
            <person name="Morono Y."/>
            <person name="Uchiyama I."/>
            <person name="Ito T."/>
            <person name="Fujiyama A."/>
            <person name="Inagaki F."/>
            <person name="Takami H."/>
        </authorList>
    </citation>
    <scope>NUCLEOTIDE SEQUENCE</scope>
    <source>
        <strain evidence="4">Expedition CK06-06</strain>
    </source>
</reference>
<dbReference type="GO" id="GO:0008658">
    <property type="term" value="F:penicillin binding"/>
    <property type="evidence" value="ECO:0007669"/>
    <property type="project" value="InterPro"/>
</dbReference>
<dbReference type="Gene3D" id="3.30.450.330">
    <property type="match status" value="1"/>
</dbReference>
<dbReference type="InterPro" id="IPR001460">
    <property type="entry name" value="PCN-bd_Tpept"/>
</dbReference>
<protein>
    <recommendedName>
        <fullName evidence="3">Penicillin-binding protein transpeptidase domain-containing protein</fullName>
    </recommendedName>
</protein>
<dbReference type="PANTHER" id="PTHR30627:SF1">
    <property type="entry name" value="PEPTIDOGLYCAN D,D-TRANSPEPTIDASE FTSI"/>
    <property type="match status" value="1"/>
</dbReference>
<dbReference type="PANTHER" id="PTHR30627">
    <property type="entry name" value="PEPTIDOGLYCAN D,D-TRANSPEPTIDASE"/>
    <property type="match status" value="1"/>
</dbReference>
<accession>X0RIZ9</accession>
<dbReference type="SUPFAM" id="SSF56601">
    <property type="entry name" value="beta-lactamase/transpeptidase-like"/>
    <property type="match status" value="1"/>
</dbReference>
<comment type="caution">
    <text evidence="4">The sequence shown here is derived from an EMBL/GenBank/DDBJ whole genome shotgun (WGS) entry which is preliminary data.</text>
</comment>
<dbReference type="AlphaFoldDB" id="X0RIZ9"/>
<feature type="domain" description="Penicillin-binding protein transpeptidase" evidence="3">
    <location>
        <begin position="11"/>
        <end position="116"/>
    </location>
</feature>
<dbReference type="Pfam" id="PF00905">
    <property type="entry name" value="Transpeptidase"/>
    <property type="match status" value="1"/>
</dbReference>
<gene>
    <name evidence="4" type="ORF">S01H1_10039</name>
</gene>
<dbReference type="EMBL" id="BARS01005129">
    <property type="protein sequence ID" value="GAF68819.1"/>
    <property type="molecule type" value="Genomic_DNA"/>
</dbReference>